<comment type="subunit">
    <text evidence="2">Homotrimer.</text>
</comment>
<evidence type="ECO:0000256" key="2">
    <source>
        <dbReference type="ARBA" id="ARBA00011233"/>
    </source>
</evidence>
<dbReference type="GO" id="GO:0034605">
    <property type="term" value="P:cellular response to heat"/>
    <property type="evidence" value="ECO:0007669"/>
    <property type="project" value="TreeGrafter"/>
</dbReference>
<evidence type="ECO:0000256" key="7">
    <source>
        <dbReference type="ARBA" id="ARBA00023163"/>
    </source>
</evidence>
<evidence type="ECO:0000256" key="1">
    <source>
        <dbReference type="ARBA" id="ARBA00004123"/>
    </source>
</evidence>
<organism evidence="13 14">
    <name type="scientific">Camellia sinensis var. sinensis</name>
    <name type="common">China tea</name>
    <dbReference type="NCBI Taxonomy" id="542762"/>
    <lineage>
        <taxon>Eukaryota</taxon>
        <taxon>Viridiplantae</taxon>
        <taxon>Streptophyta</taxon>
        <taxon>Embryophyta</taxon>
        <taxon>Tracheophyta</taxon>
        <taxon>Spermatophyta</taxon>
        <taxon>Magnoliopsida</taxon>
        <taxon>eudicotyledons</taxon>
        <taxon>Gunneridae</taxon>
        <taxon>Pentapetalae</taxon>
        <taxon>asterids</taxon>
        <taxon>Ericales</taxon>
        <taxon>Theaceae</taxon>
        <taxon>Camellia</taxon>
    </lineage>
</organism>
<feature type="compositionally biased region" description="Low complexity" evidence="11">
    <location>
        <begin position="10"/>
        <end position="22"/>
    </location>
</feature>
<keyword evidence="3" id="KW-0597">Phosphoprotein</keyword>
<comment type="similarity">
    <text evidence="9">Belongs to the HSF family.</text>
</comment>
<name>A0A4S4DVU2_CAMSN</name>
<evidence type="ECO:0000313" key="13">
    <source>
        <dbReference type="EMBL" id="THG06895.1"/>
    </source>
</evidence>
<feature type="region of interest" description="Disordered" evidence="11">
    <location>
        <begin position="1"/>
        <end position="35"/>
    </location>
</feature>
<dbReference type="GO" id="GO:0005634">
    <property type="term" value="C:nucleus"/>
    <property type="evidence" value="ECO:0007669"/>
    <property type="project" value="UniProtKB-SubCell"/>
</dbReference>
<evidence type="ECO:0000256" key="9">
    <source>
        <dbReference type="RuleBase" id="RU004020"/>
    </source>
</evidence>
<evidence type="ECO:0000259" key="12">
    <source>
        <dbReference type="SMART" id="SM00415"/>
    </source>
</evidence>
<dbReference type="PANTHER" id="PTHR10015">
    <property type="entry name" value="HEAT SHOCK TRANSCRIPTION FACTOR"/>
    <property type="match status" value="1"/>
</dbReference>
<evidence type="ECO:0000256" key="11">
    <source>
        <dbReference type="SAM" id="MobiDB-lite"/>
    </source>
</evidence>
<dbReference type="Gene3D" id="1.10.10.10">
    <property type="entry name" value="Winged helix-like DNA-binding domain superfamily/Winged helix DNA-binding domain"/>
    <property type="match status" value="1"/>
</dbReference>
<protein>
    <recommendedName>
        <fullName evidence="12">HSF-type DNA-binding domain-containing protein</fullName>
    </recommendedName>
</protein>
<dbReference type="STRING" id="542762.A0A4S4DVU2"/>
<evidence type="ECO:0000256" key="10">
    <source>
        <dbReference type="SAM" id="Coils"/>
    </source>
</evidence>
<evidence type="ECO:0000313" key="14">
    <source>
        <dbReference type="Proteomes" id="UP000306102"/>
    </source>
</evidence>
<proteinExistence type="inferred from homology"/>
<dbReference type="SUPFAM" id="SSF46785">
    <property type="entry name" value="Winged helix' DNA-binding domain"/>
    <property type="match status" value="1"/>
</dbReference>
<evidence type="ECO:0000256" key="3">
    <source>
        <dbReference type="ARBA" id="ARBA00022553"/>
    </source>
</evidence>
<dbReference type="FunFam" id="1.10.10.10:FF:000037">
    <property type="entry name" value="Heat stress transcription factor B-4"/>
    <property type="match status" value="1"/>
</dbReference>
<dbReference type="Proteomes" id="UP000306102">
    <property type="component" value="Unassembled WGS sequence"/>
</dbReference>
<evidence type="ECO:0000256" key="4">
    <source>
        <dbReference type="ARBA" id="ARBA00023015"/>
    </source>
</evidence>
<sequence>MNPNDQSLFPSSSPPGSDSDSPITPHTSGFSTIQPSSCPLPMSFAGLSSSSSSSPFVPAVLEFEPYRHMSEFKGIVIGENVLNVPPIGTSSELEENLDTPPQPLEALQGTPIPPFLSKTFDIVDDSTLNPIISWGLRGESFVVWDPLEFARLVLPRNFKHNNFSSFVRQLNTYVGIALTQPTMACVVCFVYRKGDGNELVHGFRKIDTDRWEFANEGFLRGKRHLLKSIQRRKSTQMQQIRSHAGSSTELEKGGLEGELERLRKEKTSMVQEVVELQHQHHGTVQDMNAVNEKLQAAEQRQKQMVTFLAKLFRNPEFLARLQQKKEQRAIDSPRTMRKFVKHQQHEPGQLKSSMEGQIIEYRPELWNLAASSITPDLSPAAANETPDFLVQDREGNLGLGAETLPFQIGNIVSEELHVTHEVLKTTEQVGERTSSLRTEDPLFKGKNVVYPQPELVPEYFVSFPEDLTKEKNVPESLSPGIESLVKKEDVWNIGFQAGAGMSNSSNVLWDIVNNYDVPELGISSGLSDIWDLDSLLVAGSSGAEKWPGDDSPFDEPDSQAGQTNDDISRKMDP</sequence>
<keyword evidence="7" id="KW-0804">Transcription</keyword>
<gene>
    <name evidence="13" type="ORF">TEA_016617</name>
</gene>
<dbReference type="GO" id="GO:0003700">
    <property type="term" value="F:DNA-binding transcription factor activity"/>
    <property type="evidence" value="ECO:0007669"/>
    <property type="project" value="InterPro"/>
</dbReference>
<feature type="coiled-coil region" evidence="10">
    <location>
        <begin position="252"/>
        <end position="279"/>
    </location>
</feature>
<feature type="domain" description="HSF-type DNA-binding" evidence="12">
    <location>
        <begin position="111"/>
        <end position="232"/>
    </location>
</feature>
<dbReference type="EMBL" id="SDRB02010376">
    <property type="protein sequence ID" value="THG06895.1"/>
    <property type="molecule type" value="Genomic_DNA"/>
</dbReference>
<accession>A0A4S4DVU2</accession>
<keyword evidence="8" id="KW-0539">Nucleus</keyword>
<dbReference type="InterPro" id="IPR000232">
    <property type="entry name" value="HSF_DNA-bd"/>
</dbReference>
<evidence type="ECO:0000256" key="6">
    <source>
        <dbReference type="ARBA" id="ARBA00023125"/>
    </source>
</evidence>
<keyword evidence="14" id="KW-1185">Reference proteome</keyword>
<dbReference type="PRINTS" id="PR00056">
    <property type="entry name" value="HSFDOMAIN"/>
</dbReference>
<keyword evidence="10" id="KW-0175">Coiled coil</keyword>
<dbReference type="PANTHER" id="PTHR10015:SF337">
    <property type="entry name" value="HEAT STRESS TRANSCRIPTION FACTOR A-3"/>
    <property type="match status" value="1"/>
</dbReference>
<dbReference type="Pfam" id="PF00447">
    <property type="entry name" value="HSF_DNA-bind"/>
    <property type="match status" value="1"/>
</dbReference>
<reference evidence="13 14" key="1">
    <citation type="journal article" date="2018" name="Proc. Natl. Acad. Sci. U.S.A.">
        <title>Draft genome sequence of Camellia sinensis var. sinensis provides insights into the evolution of the tea genome and tea quality.</title>
        <authorList>
            <person name="Wei C."/>
            <person name="Yang H."/>
            <person name="Wang S."/>
            <person name="Zhao J."/>
            <person name="Liu C."/>
            <person name="Gao L."/>
            <person name="Xia E."/>
            <person name="Lu Y."/>
            <person name="Tai Y."/>
            <person name="She G."/>
            <person name="Sun J."/>
            <person name="Cao H."/>
            <person name="Tong W."/>
            <person name="Gao Q."/>
            <person name="Li Y."/>
            <person name="Deng W."/>
            <person name="Jiang X."/>
            <person name="Wang W."/>
            <person name="Chen Q."/>
            <person name="Zhang S."/>
            <person name="Li H."/>
            <person name="Wu J."/>
            <person name="Wang P."/>
            <person name="Li P."/>
            <person name="Shi C."/>
            <person name="Zheng F."/>
            <person name="Jian J."/>
            <person name="Huang B."/>
            <person name="Shan D."/>
            <person name="Shi M."/>
            <person name="Fang C."/>
            <person name="Yue Y."/>
            <person name="Li F."/>
            <person name="Li D."/>
            <person name="Wei S."/>
            <person name="Han B."/>
            <person name="Jiang C."/>
            <person name="Yin Y."/>
            <person name="Xia T."/>
            <person name="Zhang Z."/>
            <person name="Bennetzen J.L."/>
            <person name="Zhao S."/>
            <person name="Wan X."/>
        </authorList>
    </citation>
    <scope>NUCLEOTIDE SEQUENCE [LARGE SCALE GENOMIC DNA]</scope>
    <source>
        <strain evidence="14">cv. Shuchazao</strain>
        <tissue evidence="13">Leaf</tissue>
    </source>
</reference>
<dbReference type="GO" id="GO:0000978">
    <property type="term" value="F:RNA polymerase II cis-regulatory region sequence-specific DNA binding"/>
    <property type="evidence" value="ECO:0007669"/>
    <property type="project" value="TreeGrafter"/>
</dbReference>
<dbReference type="SMART" id="SM00415">
    <property type="entry name" value="HSF"/>
    <property type="match status" value="1"/>
</dbReference>
<comment type="caution">
    <text evidence="13">The sequence shown here is derived from an EMBL/GenBank/DDBJ whole genome shotgun (WGS) entry which is preliminary data.</text>
</comment>
<feature type="compositionally biased region" description="Polar residues" evidence="11">
    <location>
        <begin position="24"/>
        <end position="35"/>
    </location>
</feature>
<keyword evidence="6" id="KW-0238">DNA-binding</keyword>
<keyword evidence="4" id="KW-0805">Transcription regulation</keyword>
<dbReference type="InterPro" id="IPR036390">
    <property type="entry name" value="WH_DNA-bd_sf"/>
</dbReference>
<dbReference type="GO" id="GO:0006357">
    <property type="term" value="P:regulation of transcription by RNA polymerase II"/>
    <property type="evidence" value="ECO:0007669"/>
    <property type="project" value="TreeGrafter"/>
</dbReference>
<feature type="region of interest" description="Disordered" evidence="11">
    <location>
        <begin position="541"/>
        <end position="573"/>
    </location>
</feature>
<evidence type="ECO:0000256" key="8">
    <source>
        <dbReference type="ARBA" id="ARBA00023242"/>
    </source>
</evidence>
<comment type="subcellular location">
    <subcellularLocation>
        <location evidence="1">Nucleus</location>
    </subcellularLocation>
</comment>
<evidence type="ECO:0000256" key="5">
    <source>
        <dbReference type="ARBA" id="ARBA00023016"/>
    </source>
</evidence>
<dbReference type="InterPro" id="IPR036388">
    <property type="entry name" value="WH-like_DNA-bd_sf"/>
</dbReference>
<keyword evidence="5" id="KW-0346">Stress response</keyword>
<dbReference type="AlphaFoldDB" id="A0A4S4DVU2"/>